<evidence type="ECO:0000313" key="5">
    <source>
        <dbReference type="RefSeq" id="XP_022289016.1"/>
    </source>
</evidence>
<dbReference type="RefSeq" id="XP_022289014.1">
    <property type="nucleotide sequence ID" value="XM_022433306.1"/>
</dbReference>
<gene>
    <name evidence="3 4 5 6" type="primary">LOC111101049</name>
</gene>
<organism evidence="2 5">
    <name type="scientific">Crassostrea virginica</name>
    <name type="common">Eastern oyster</name>
    <dbReference type="NCBI Taxonomy" id="6565"/>
    <lineage>
        <taxon>Eukaryota</taxon>
        <taxon>Metazoa</taxon>
        <taxon>Spiralia</taxon>
        <taxon>Lophotrochozoa</taxon>
        <taxon>Mollusca</taxon>
        <taxon>Bivalvia</taxon>
        <taxon>Autobranchia</taxon>
        <taxon>Pteriomorphia</taxon>
        <taxon>Ostreida</taxon>
        <taxon>Ostreoidea</taxon>
        <taxon>Ostreidae</taxon>
        <taxon>Crassostrea</taxon>
    </lineage>
</organism>
<keyword evidence="1" id="KW-1133">Transmembrane helix</keyword>
<evidence type="ECO:0000313" key="6">
    <source>
        <dbReference type="RefSeq" id="XP_022289017.1"/>
    </source>
</evidence>
<keyword evidence="1" id="KW-0472">Membrane</keyword>
<dbReference type="AlphaFoldDB" id="A0A8B8AC11"/>
<keyword evidence="2" id="KW-1185">Reference proteome</keyword>
<dbReference type="GeneID" id="111101049"/>
<dbReference type="RefSeq" id="XP_022289017.1">
    <property type="nucleotide sequence ID" value="XM_022433309.1"/>
</dbReference>
<dbReference type="RefSeq" id="XP_022289015.1">
    <property type="nucleotide sequence ID" value="XM_022433307.1"/>
</dbReference>
<feature type="transmembrane region" description="Helical" evidence="1">
    <location>
        <begin position="191"/>
        <end position="211"/>
    </location>
</feature>
<sequence length="281" mass="31179">MKIADDIVRVLTVLLVCKRIENTEVCKESNATVKLVKTCPGTLQDWRNAATLKNCGSIQNSCSSFQYHCVMNTWRNETVEVCAPQYSIIGGNCAEYNFGGFRIQRNGNVKCTGCPMTYSSTESYKFQECYNTSQFASENSPTTAPIRQGATSAMLTKERTIRLSLSSSGTIQRPSQLKQSNYSLSNFDEKLIAVICAVVVAVMILVIILIFTRTSWSKHFSLQLKGLCNDKRQTHNTSQESKSSCSNSDYESLLTKTPRAVLSKHSEASTSTLEKSIHSIV</sequence>
<evidence type="ECO:0000313" key="3">
    <source>
        <dbReference type="RefSeq" id="XP_022289014.1"/>
    </source>
</evidence>
<proteinExistence type="predicted"/>
<dbReference type="KEGG" id="cvn:111101049"/>
<evidence type="ECO:0000256" key="1">
    <source>
        <dbReference type="SAM" id="Phobius"/>
    </source>
</evidence>
<reference evidence="3 4" key="1">
    <citation type="submission" date="2025-04" db="UniProtKB">
        <authorList>
            <consortium name="RefSeq"/>
        </authorList>
    </citation>
    <scope>IDENTIFICATION</scope>
    <source>
        <tissue evidence="3 4">Whole sample</tissue>
    </source>
</reference>
<dbReference type="RefSeq" id="XP_022289016.1">
    <property type="nucleotide sequence ID" value="XM_022433308.1"/>
</dbReference>
<evidence type="ECO:0000313" key="4">
    <source>
        <dbReference type="RefSeq" id="XP_022289015.1"/>
    </source>
</evidence>
<evidence type="ECO:0000313" key="2">
    <source>
        <dbReference type="Proteomes" id="UP000694844"/>
    </source>
</evidence>
<dbReference type="Proteomes" id="UP000694844">
    <property type="component" value="Chromosome 6"/>
</dbReference>
<accession>A0A8B8AC11</accession>
<keyword evidence="1" id="KW-0812">Transmembrane</keyword>
<protein>
    <submittedName>
        <fullName evidence="3 4">Uncharacterized protein LOC111101049</fullName>
    </submittedName>
</protein>
<name>A0A8B8AC11_CRAVI</name>